<keyword evidence="1" id="KW-0645">Protease</keyword>
<dbReference type="AlphaFoldDB" id="A0A8S4R1U1"/>
<protein>
    <submittedName>
        <fullName evidence="2">Jg22018 protein</fullName>
    </submittedName>
</protein>
<organism evidence="2 3">
    <name type="scientific">Pararge aegeria aegeria</name>
    <dbReference type="NCBI Taxonomy" id="348720"/>
    <lineage>
        <taxon>Eukaryota</taxon>
        <taxon>Metazoa</taxon>
        <taxon>Ecdysozoa</taxon>
        <taxon>Arthropoda</taxon>
        <taxon>Hexapoda</taxon>
        <taxon>Insecta</taxon>
        <taxon>Pterygota</taxon>
        <taxon>Neoptera</taxon>
        <taxon>Endopterygota</taxon>
        <taxon>Lepidoptera</taxon>
        <taxon>Glossata</taxon>
        <taxon>Ditrysia</taxon>
        <taxon>Papilionoidea</taxon>
        <taxon>Nymphalidae</taxon>
        <taxon>Satyrinae</taxon>
        <taxon>Satyrini</taxon>
        <taxon>Parargina</taxon>
        <taxon>Pararge</taxon>
    </lineage>
</organism>
<dbReference type="Proteomes" id="UP000838756">
    <property type="component" value="Unassembled WGS sequence"/>
</dbReference>
<dbReference type="PANTHER" id="PTHR11905:SF159">
    <property type="entry name" value="ADAM METALLOPROTEASE"/>
    <property type="match status" value="1"/>
</dbReference>
<proteinExistence type="predicted"/>
<sequence>MDICQYSGKVRNKTDSWVALSTCDGVRGVIYDGQHMRYIEPAQVDTEIDFRHFVYDHSDLSAKSTCGYYDGINIKDDLKHLKMQFSKQSKKFKRSIRYKRRTQNSEVKEIQGPFKVNRKSRFVELVLVADRSLYEANDENIQTVHRQLKDIANIMNSVSFLLWYA</sequence>
<dbReference type="EMBL" id="CAKXAJ010021319">
    <property type="protein sequence ID" value="CAH2226438.1"/>
    <property type="molecule type" value="Genomic_DNA"/>
</dbReference>
<reference evidence="2" key="1">
    <citation type="submission" date="2022-03" db="EMBL/GenBank/DDBJ databases">
        <authorList>
            <person name="Lindestad O."/>
        </authorList>
    </citation>
    <scope>NUCLEOTIDE SEQUENCE</scope>
</reference>
<gene>
    <name evidence="2" type="primary">jg22018</name>
    <name evidence="2" type="ORF">PAEG_LOCUS7144</name>
</gene>
<accession>A0A8S4R1U1</accession>
<evidence type="ECO:0000313" key="3">
    <source>
        <dbReference type="Proteomes" id="UP000838756"/>
    </source>
</evidence>
<evidence type="ECO:0000313" key="2">
    <source>
        <dbReference type="EMBL" id="CAH2226438.1"/>
    </source>
</evidence>
<keyword evidence="1" id="KW-0378">Hydrolase</keyword>
<dbReference type="OrthoDB" id="5951731at2759"/>
<name>A0A8S4R1U1_9NEOP</name>
<dbReference type="GO" id="GO:0006509">
    <property type="term" value="P:membrane protein ectodomain proteolysis"/>
    <property type="evidence" value="ECO:0007669"/>
    <property type="project" value="TreeGrafter"/>
</dbReference>
<dbReference type="GO" id="GO:0008237">
    <property type="term" value="F:metallopeptidase activity"/>
    <property type="evidence" value="ECO:0007669"/>
    <property type="project" value="UniProtKB-KW"/>
</dbReference>
<keyword evidence="3" id="KW-1185">Reference proteome</keyword>
<keyword evidence="1" id="KW-0482">Metalloprotease</keyword>
<comment type="caution">
    <text evidence="2">The sequence shown here is derived from an EMBL/GenBank/DDBJ whole genome shotgun (WGS) entry which is preliminary data.</text>
</comment>
<dbReference type="PANTHER" id="PTHR11905">
    <property type="entry name" value="ADAM A DISINTEGRIN AND METALLOPROTEASE DOMAIN"/>
    <property type="match status" value="1"/>
</dbReference>
<evidence type="ECO:0000256" key="1">
    <source>
        <dbReference type="ARBA" id="ARBA00023049"/>
    </source>
</evidence>